<keyword evidence="9" id="KW-1185">Reference proteome</keyword>
<dbReference type="GO" id="GO:0033186">
    <property type="term" value="C:CAF-1 complex"/>
    <property type="evidence" value="ECO:0007669"/>
    <property type="project" value="TreeGrafter"/>
</dbReference>
<comment type="subcellular location">
    <subcellularLocation>
        <location evidence="1">Nucleus</location>
    </subcellularLocation>
</comment>
<accession>A0A9P9H2I8</accession>
<dbReference type="PANTHER" id="PTHR15272:SF0">
    <property type="entry name" value="CHROMATIN ASSEMBLY FACTOR 1 SUBUNIT A"/>
    <property type="match status" value="1"/>
</dbReference>
<feature type="compositionally biased region" description="Polar residues" evidence="5">
    <location>
        <begin position="55"/>
        <end position="80"/>
    </location>
</feature>
<feature type="region of interest" description="Disordered" evidence="5">
    <location>
        <begin position="1"/>
        <end position="246"/>
    </location>
</feature>
<evidence type="ECO:0000259" key="7">
    <source>
        <dbReference type="Pfam" id="PF21796"/>
    </source>
</evidence>
<evidence type="ECO:0000313" key="8">
    <source>
        <dbReference type="EMBL" id="KAH7249963.1"/>
    </source>
</evidence>
<organism evidence="8 9">
    <name type="scientific">Fusarium redolens</name>
    <dbReference type="NCBI Taxonomy" id="48865"/>
    <lineage>
        <taxon>Eukaryota</taxon>
        <taxon>Fungi</taxon>
        <taxon>Dikarya</taxon>
        <taxon>Ascomycota</taxon>
        <taxon>Pezizomycotina</taxon>
        <taxon>Sordariomycetes</taxon>
        <taxon>Hypocreomycetidae</taxon>
        <taxon>Hypocreales</taxon>
        <taxon>Nectriaceae</taxon>
        <taxon>Fusarium</taxon>
        <taxon>Fusarium redolens species complex</taxon>
    </lineage>
</organism>
<reference evidence="8" key="1">
    <citation type="journal article" date="2021" name="Nat. Commun.">
        <title>Genetic determinants of endophytism in the Arabidopsis root mycobiome.</title>
        <authorList>
            <person name="Mesny F."/>
            <person name="Miyauchi S."/>
            <person name="Thiergart T."/>
            <person name="Pickel B."/>
            <person name="Atanasova L."/>
            <person name="Karlsson M."/>
            <person name="Huettel B."/>
            <person name="Barry K.W."/>
            <person name="Haridas S."/>
            <person name="Chen C."/>
            <person name="Bauer D."/>
            <person name="Andreopoulos W."/>
            <person name="Pangilinan J."/>
            <person name="LaButti K."/>
            <person name="Riley R."/>
            <person name="Lipzen A."/>
            <person name="Clum A."/>
            <person name="Drula E."/>
            <person name="Henrissat B."/>
            <person name="Kohler A."/>
            <person name="Grigoriev I.V."/>
            <person name="Martin F.M."/>
            <person name="Hacquard S."/>
        </authorList>
    </citation>
    <scope>NUCLEOTIDE SEQUENCE</scope>
    <source>
        <strain evidence="8">MPI-CAGE-AT-0023</strain>
    </source>
</reference>
<keyword evidence="2" id="KW-0227">DNA damage</keyword>
<evidence type="ECO:0000256" key="5">
    <source>
        <dbReference type="SAM" id="MobiDB-lite"/>
    </source>
</evidence>
<feature type="domain" description="Chromatin assembly factor 1 subunit A dimerization" evidence="6">
    <location>
        <begin position="358"/>
        <end position="435"/>
    </location>
</feature>
<name>A0A9P9H2I8_FUSRE</name>
<dbReference type="GO" id="GO:0006281">
    <property type="term" value="P:DNA repair"/>
    <property type="evidence" value="ECO:0007669"/>
    <property type="project" value="UniProtKB-KW"/>
</dbReference>
<feature type="region of interest" description="Disordered" evidence="5">
    <location>
        <begin position="511"/>
        <end position="532"/>
    </location>
</feature>
<dbReference type="OrthoDB" id="79480at2759"/>
<comment type="caution">
    <text evidence="8">The sequence shown here is derived from an EMBL/GenBank/DDBJ whole genome shotgun (WGS) entry which is preliminary data.</text>
</comment>
<feature type="compositionally biased region" description="Basic and acidic residues" evidence="5">
    <location>
        <begin position="116"/>
        <end position="199"/>
    </location>
</feature>
<evidence type="ECO:0000256" key="3">
    <source>
        <dbReference type="ARBA" id="ARBA00023204"/>
    </source>
</evidence>
<feature type="compositionally biased region" description="Basic and acidic residues" evidence="5">
    <location>
        <begin position="15"/>
        <end position="25"/>
    </location>
</feature>
<proteinExistence type="predicted"/>
<evidence type="ECO:0000259" key="6">
    <source>
        <dbReference type="Pfam" id="PF12253"/>
    </source>
</evidence>
<dbReference type="Pfam" id="PF21796">
    <property type="entry name" value="Cac1_C"/>
    <property type="match status" value="1"/>
</dbReference>
<feature type="region of interest" description="Disordered" evidence="5">
    <location>
        <begin position="406"/>
        <end position="429"/>
    </location>
</feature>
<feature type="compositionally biased region" description="Polar residues" evidence="5">
    <location>
        <begin position="93"/>
        <end position="105"/>
    </location>
</feature>
<dbReference type="GO" id="GO:0005634">
    <property type="term" value="C:nucleus"/>
    <property type="evidence" value="ECO:0007669"/>
    <property type="project" value="UniProtKB-SubCell"/>
</dbReference>
<dbReference type="InterPro" id="IPR048800">
    <property type="entry name" value="Cac1-like_C"/>
</dbReference>
<feature type="domain" description="Chromatin assembly factor 1 subunit Cac1-like C-terminal" evidence="7">
    <location>
        <begin position="558"/>
        <end position="613"/>
    </location>
</feature>
<evidence type="ECO:0000256" key="2">
    <source>
        <dbReference type="ARBA" id="ARBA00022763"/>
    </source>
</evidence>
<evidence type="ECO:0000256" key="4">
    <source>
        <dbReference type="ARBA" id="ARBA00023242"/>
    </source>
</evidence>
<dbReference type="GeneID" id="70229420"/>
<dbReference type="Proteomes" id="UP000720189">
    <property type="component" value="Unassembled WGS sequence"/>
</dbReference>
<dbReference type="Pfam" id="PF12253">
    <property type="entry name" value="CAF1A_dimeriz"/>
    <property type="match status" value="1"/>
</dbReference>
<evidence type="ECO:0000256" key="1">
    <source>
        <dbReference type="ARBA" id="ARBA00004123"/>
    </source>
</evidence>
<keyword evidence="4" id="KW-0539">Nucleus</keyword>
<dbReference type="InterPro" id="IPR022043">
    <property type="entry name" value="CAF1A_DD"/>
</dbReference>
<dbReference type="AlphaFoldDB" id="A0A9P9H2I8"/>
<sequence length="622" mass="69780">MPLYELSPNIQESEATGRKRSHDEFIGNNDGIDTSENIKLPPLASDPPNGELTLPSPSSGQRAPSPASSELSDPGTSTPPRQSPSPETPVKTHITQTTINSTSKPATALVKRKKLTPAEKAEKDKEAARLKAEKEKEAARLKEEREQKAAIRAVEKAKIDAEKAAKAKERDEKRRQKEEEKKRKDDEKKRKEEEEEKKARQQRTLGSFFKVPSTPKKAVDNIQPKNDTPGDPSPAKTASKPPKTEYEKIFKPFFIKDNTRVAHIGPEMDDETREVKSNILDECVGGQRAGELDPFRFDPIRLFSLPNKPPKRGMLHHPVKHIMEQVFRETEKAENAGPEHADKIMRDTRQKLSKVPMKVISFSQDVRPPYYGTVTFKPFVLGKLNMSQLARTPTARRLPLDYDYDSEAEWQEEEEGEDLDVDDDEEEMDDEDDMDEFLDDSEDAGLSRRIFANTIEPDSTGICFENGNTVANQVIYEHRMEFMHDGLQQTWGIDPFSTEYWEPEVKNKTLKPTKTTAASDSGGKMPPPPTPANAFSALTGSNGNPGGDAPKLVKSELLDDVKRAILSNKALSKVGIIDFLYHQFRDDVSRTEVKNTVELVAEKIGKGRSKEWALKSGHEIAS</sequence>
<evidence type="ECO:0000313" key="9">
    <source>
        <dbReference type="Proteomes" id="UP000720189"/>
    </source>
</evidence>
<protein>
    <submittedName>
        <fullName evidence="8">Chromatin assembly factor 1 subunit A-domain-containing protein</fullName>
    </submittedName>
</protein>
<keyword evidence="3" id="KW-0234">DNA repair</keyword>
<dbReference type="PANTHER" id="PTHR15272">
    <property type="entry name" value="CHROMATIN ASSEMBLY FACTOR 1 SUBUNIT A CAF-1 SUBUNIT A"/>
    <property type="match status" value="1"/>
</dbReference>
<dbReference type="RefSeq" id="XP_046049282.1">
    <property type="nucleotide sequence ID" value="XM_046199466.1"/>
</dbReference>
<dbReference type="EMBL" id="JAGMUX010000008">
    <property type="protein sequence ID" value="KAH7249963.1"/>
    <property type="molecule type" value="Genomic_DNA"/>
</dbReference>
<gene>
    <name evidence="8" type="ORF">BKA55DRAFT_690203</name>
</gene>
<dbReference type="GO" id="GO:0006334">
    <property type="term" value="P:nucleosome assembly"/>
    <property type="evidence" value="ECO:0007669"/>
    <property type="project" value="TreeGrafter"/>
</dbReference>